<evidence type="ECO:0000256" key="5">
    <source>
        <dbReference type="ARBA" id="ARBA00038359"/>
    </source>
</evidence>
<keyword evidence="4 7" id="KW-0472">Membrane</keyword>
<dbReference type="GeneID" id="85339237"/>
<evidence type="ECO:0000256" key="1">
    <source>
        <dbReference type="ARBA" id="ARBA00004141"/>
    </source>
</evidence>
<feature type="transmembrane region" description="Helical" evidence="7">
    <location>
        <begin position="115"/>
        <end position="136"/>
    </location>
</feature>
<dbReference type="Proteomes" id="UP001240678">
    <property type="component" value="Unassembled WGS sequence"/>
</dbReference>
<keyword evidence="10" id="KW-1185">Reference proteome</keyword>
<protein>
    <recommendedName>
        <fullName evidence="8">Rhodopsin domain-containing protein</fullName>
    </recommendedName>
</protein>
<keyword evidence="2 7" id="KW-0812">Transmembrane</keyword>
<dbReference type="GO" id="GO:0016020">
    <property type="term" value="C:membrane"/>
    <property type="evidence" value="ECO:0007669"/>
    <property type="project" value="UniProtKB-SubCell"/>
</dbReference>
<dbReference type="PANTHER" id="PTHR33048:SF93">
    <property type="entry name" value="INTEGRAL MEMBRANE PROTEIN"/>
    <property type="match status" value="1"/>
</dbReference>
<accession>A0AAJ0E097</accession>
<feature type="transmembrane region" description="Helical" evidence="7">
    <location>
        <begin position="7"/>
        <end position="30"/>
    </location>
</feature>
<feature type="transmembrane region" description="Helical" evidence="7">
    <location>
        <begin position="194"/>
        <end position="215"/>
    </location>
</feature>
<feature type="domain" description="Rhodopsin" evidence="8">
    <location>
        <begin position="27"/>
        <end position="291"/>
    </location>
</feature>
<feature type="region of interest" description="Disordered" evidence="6">
    <location>
        <begin position="303"/>
        <end position="348"/>
    </location>
</feature>
<dbReference type="RefSeq" id="XP_060313582.1">
    <property type="nucleotide sequence ID" value="XM_060455690.1"/>
</dbReference>
<dbReference type="Pfam" id="PF20684">
    <property type="entry name" value="Fung_rhodopsin"/>
    <property type="match status" value="1"/>
</dbReference>
<feature type="transmembrane region" description="Helical" evidence="7">
    <location>
        <begin position="76"/>
        <end position="95"/>
    </location>
</feature>
<keyword evidence="3 7" id="KW-1133">Transmembrane helix</keyword>
<evidence type="ECO:0000256" key="6">
    <source>
        <dbReference type="SAM" id="MobiDB-lite"/>
    </source>
</evidence>
<comment type="similarity">
    <text evidence="5">Belongs to the SAT4 family.</text>
</comment>
<evidence type="ECO:0000259" key="8">
    <source>
        <dbReference type="Pfam" id="PF20684"/>
    </source>
</evidence>
<dbReference type="InterPro" id="IPR052337">
    <property type="entry name" value="SAT4-like"/>
</dbReference>
<organism evidence="9 10">
    <name type="scientific">Colletotrichum costaricense</name>
    <dbReference type="NCBI Taxonomy" id="1209916"/>
    <lineage>
        <taxon>Eukaryota</taxon>
        <taxon>Fungi</taxon>
        <taxon>Dikarya</taxon>
        <taxon>Ascomycota</taxon>
        <taxon>Pezizomycotina</taxon>
        <taxon>Sordariomycetes</taxon>
        <taxon>Hypocreomycetidae</taxon>
        <taxon>Glomerellales</taxon>
        <taxon>Glomerellaceae</taxon>
        <taxon>Colletotrichum</taxon>
        <taxon>Colletotrichum acutatum species complex</taxon>
    </lineage>
</organism>
<comment type="subcellular location">
    <subcellularLocation>
        <location evidence="1">Membrane</location>
        <topology evidence="1">Multi-pass membrane protein</topology>
    </subcellularLocation>
</comment>
<evidence type="ECO:0000256" key="7">
    <source>
        <dbReference type="SAM" id="Phobius"/>
    </source>
</evidence>
<evidence type="ECO:0000256" key="2">
    <source>
        <dbReference type="ARBA" id="ARBA00022692"/>
    </source>
</evidence>
<sequence>MAMDGEALWALPVMWSMTGLVFLFLLLRIYTRVVCLSSYGLDDQIYIAAFVSSLSLRAWLALGFIQPKTDILTHQVFLLIFNIFTHLAANHGFGQTPDEIGNMEEVVRATLFECIGQGFAIVGMAIAKWSMGFFLLRIVTLGWHKIAIWTAMVLVGLASIAQVLCFWLSCVPFDYVYDRRIEGGYCPIDTRPTSYILCVSTILVDTFFAIFPWVFIWKLQMPKRDKITIAASMSFGLFAAAAGIKRTVEVEGLYTENYLRDSVGLIVWSAAEMAITMICVGIPVCRPLYKRLFHRFTSENASSGYQKQNEERSSSVPLRTIGGGMVGGGGRPLPQSKTDTTNKSDTDDLSFKDAVLGIKGSSTRTQVSRGDIPMDNTSDEEILGEEFRKSQVRQTEGRDCNRYGEQEPRLGGILVTETYNVDRS</sequence>
<dbReference type="AlphaFoldDB" id="A0AAJ0E097"/>
<gene>
    <name evidence="9" type="ORF">CCOS01_07526</name>
</gene>
<name>A0AAJ0E097_9PEZI</name>
<dbReference type="InterPro" id="IPR049326">
    <property type="entry name" value="Rhodopsin_dom_fungi"/>
</dbReference>
<reference evidence="9 10" key="1">
    <citation type="submission" date="2016-10" db="EMBL/GenBank/DDBJ databases">
        <title>The genome sequence of Colletotrichum fioriniae PJ7.</title>
        <authorList>
            <person name="Baroncelli R."/>
        </authorList>
    </citation>
    <scope>NUCLEOTIDE SEQUENCE [LARGE SCALE GENOMIC DNA]</scope>
    <source>
        <strain evidence="9 10">IMI 309622</strain>
    </source>
</reference>
<feature type="transmembrane region" description="Helical" evidence="7">
    <location>
        <begin position="148"/>
        <end position="169"/>
    </location>
</feature>
<dbReference type="EMBL" id="MOOE01000007">
    <property type="protein sequence ID" value="KAK1527264.1"/>
    <property type="molecule type" value="Genomic_DNA"/>
</dbReference>
<dbReference type="PANTHER" id="PTHR33048">
    <property type="entry name" value="PTH11-LIKE INTEGRAL MEMBRANE PROTEIN (AFU_ORTHOLOGUE AFUA_5G11245)"/>
    <property type="match status" value="1"/>
</dbReference>
<evidence type="ECO:0000256" key="3">
    <source>
        <dbReference type="ARBA" id="ARBA00022989"/>
    </source>
</evidence>
<evidence type="ECO:0000256" key="4">
    <source>
        <dbReference type="ARBA" id="ARBA00023136"/>
    </source>
</evidence>
<evidence type="ECO:0000313" key="9">
    <source>
        <dbReference type="EMBL" id="KAK1527264.1"/>
    </source>
</evidence>
<proteinExistence type="inferred from homology"/>
<feature type="transmembrane region" description="Helical" evidence="7">
    <location>
        <begin position="227"/>
        <end position="245"/>
    </location>
</feature>
<comment type="caution">
    <text evidence="9">The sequence shown here is derived from an EMBL/GenBank/DDBJ whole genome shotgun (WGS) entry which is preliminary data.</text>
</comment>
<feature type="compositionally biased region" description="Gly residues" evidence="6">
    <location>
        <begin position="321"/>
        <end position="331"/>
    </location>
</feature>
<evidence type="ECO:0000313" key="10">
    <source>
        <dbReference type="Proteomes" id="UP001240678"/>
    </source>
</evidence>
<feature type="transmembrane region" description="Helical" evidence="7">
    <location>
        <begin position="265"/>
        <end position="285"/>
    </location>
</feature>